<feature type="non-terminal residue" evidence="1">
    <location>
        <position position="142"/>
    </location>
</feature>
<proteinExistence type="predicted"/>
<dbReference type="Proteomes" id="UP001189429">
    <property type="component" value="Unassembled WGS sequence"/>
</dbReference>
<protein>
    <recommendedName>
        <fullName evidence="3">Endonuclease/exonuclease/phosphatase domain-containing protein</fullName>
    </recommendedName>
</protein>
<evidence type="ECO:0000313" key="1">
    <source>
        <dbReference type="EMBL" id="CAK0829479.1"/>
    </source>
</evidence>
<dbReference type="InterPro" id="IPR036691">
    <property type="entry name" value="Endo/exonu/phosph_ase_sf"/>
</dbReference>
<evidence type="ECO:0008006" key="3">
    <source>
        <dbReference type="Google" id="ProtNLM"/>
    </source>
</evidence>
<gene>
    <name evidence="1" type="ORF">PCOR1329_LOCUS28403</name>
</gene>
<evidence type="ECO:0000313" key="2">
    <source>
        <dbReference type="Proteomes" id="UP001189429"/>
    </source>
</evidence>
<name>A0ABN9SBW6_9DINO</name>
<reference evidence="1" key="1">
    <citation type="submission" date="2023-10" db="EMBL/GenBank/DDBJ databases">
        <authorList>
            <person name="Chen Y."/>
            <person name="Shah S."/>
            <person name="Dougan E. K."/>
            <person name="Thang M."/>
            <person name="Chan C."/>
        </authorList>
    </citation>
    <scope>NUCLEOTIDE SEQUENCE [LARGE SCALE GENOMIC DNA]</scope>
</reference>
<sequence length="142" mass="15707">AGQMLSRDFCTGHDSFYSMYLYGGVKLGLKNIRIWKALGEDIQRHKFPSMVGGDFNMNPALLSEHVPLHDLDLVIRAPEAHTYRSKDTRTKIDFFLVSALLDRVAPTISVDLNAASHPHSAVNLTLQRAISGASNTVPAPYQ</sequence>
<dbReference type="Gene3D" id="3.60.10.10">
    <property type="entry name" value="Endonuclease/exonuclease/phosphatase"/>
    <property type="match status" value="1"/>
</dbReference>
<keyword evidence="2" id="KW-1185">Reference proteome</keyword>
<accession>A0ABN9SBW6</accession>
<dbReference type="EMBL" id="CAUYUJ010010469">
    <property type="protein sequence ID" value="CAK0829479.1"/>
    <property type="molecule type" value="Genomic_DNA"/>
</dbReference>
<dbReference type="SUPFAM" id="SSF56219">
    <property type="entry name" value="DNase I-like"/>
    <property type="match status" value="1"/>
</dbReference>
<feature type="non-terminal residue" evidence="1">
    <location>
        <position position="1"/>
    </location>
</feature>
<organism evidence="1 2">
    <name type="scientific">Prorocentrum cordatum</name>
    <dbReference type="NCBI Taxonomy" id="2364126"/>
    <lineage>
        <taxon>Eukaryota</taxon>
        <taxon>Sar</taxon>
        <taxon>Alveolata</taxon>
        <taxon>Dinophyceae</taxon>
        <taxon>Prorocentrales</taxon>
        <taxon>Prorocentraceae</taxon>
        <taxon>Prorocentrum</taxon>
    </lineage>
</organism>
<comment type="caution">
    <text evidence="1">The sequence shown here is derived from an EMBL/GenBank/DDBJ whole genome shotgun (WGS) entry which is preliminary data.</text>
</comment>